<feature type="region of interest" description="Disordered" evidence="1">
    <location>
        <begin position="314"/>
        <end position="340"/>
    </location>
</feature>
<feature type="compositionally biased region" description="Polar residues" evidence="1">
    <location>
        <begin position="67"/>
        <end position="89"/>
    </location>
</feature>
<sequence>FVVVIIVFWVFTSHSSSTSGDQEVEKLTKPKILALFVRFDVMEDSEKRKEMLKAMRMEAAAAAAQNEPETSMNASHLSNPLAETSTHQQESYDKPRFDYYTDPMAAYSSFKRNKSPKQQYISSPSHQMSPPAPQFPPSAPGLVGNDYQAHPNHGGFQEAHYGGDNLHTEPRGMAPSYRGPPAPWNNNFRPPPPVNHLGPPQWVPRPYPFPQGNHDMGDNRYGGRGPRGGNYNNNPPQFPHYGRQNSNWAGNTYPNSGRGRGRGGRGMNTSYGRGGGRRPMEHGAERFYSNSMAEDPWKYLQPVLWKSCSDASSSNSTGQAWRPNSIAPKKPMISEASHKPSTNQQSLAEYLAASLDEATYCYMACNETQQRTMVIFRNRVEWLASPVTDVKISSVVPASMTGENKPRHLTAMDLAVKLHYVRAVYFFKGTRDFTIVELKNITFPLLDLQCYDHVTGRIRILNNNDPSAQAIPYIRCNDSGMRIVEAKVEGFTVQEWLDLDDRSIDHRFLVYDHVLGPDLFYSPLVYLQITQFKCGGLSLGLSWAHVLGDVVSASTFMKTMGQLMSTRGPSKPVYPKKPELTPHANGHVDDDGEAISIKKVESVGKYWLLSNKCKMGRFNFKFSLEQIDRLMAKYQSASEVDILYALIWSSILNIRGEKDTNVITICDRKTSSTCWNDDLVISVVERKDEMTEVSELAGLIANERREETGVIKGMIDKDRGSSDFITYGANLTFVNLDMCDELEIKGEKPDFVNFTIHGVGDKGVVLVFPKGEFARVVSVVMPEEELAKLKIEVNNMIM</sequence>
<evidence type="ECO:0008006" key="5">
    <source>
        <dbReference type="Google" id="ProtNLM"/>
    </source>
</evidence>
<dbReference type="PANTHER" id="PTHR36054:SF2">
    <property type="entry name" value="PROTEIN SICKLE"/>
    <property type="match status" value="1"/>
</dbReference>
<dbReference type="Gene3D" id="3.30.559.10">
    <property type="entry name" value="Chloramphenicol acetyltransferase-like domain"/>
    <property type="match status" value="2"/>
</dbReference>
<organism evidence="3 4">
    <name type="scientific">Brassica napus</name>
    <name type="common">Rape</name>
    <dbReference type="NCBI Taxonomy" id="3708"/>
    <lineage>
        <taxon>Eukaryota</taxon>
        <taxon>Viridiplantae</taxon>
        <taxon>Streptophyta</taxon>
        <taxon>Embryophyta</taxon>
        <taxon>Tracheophyta</taxon>
        <taxon>Spermatophyta</taxon>
        <taxon>Magnoliopsida</taxon>
        <taxon>eudicotyledons</taxon>
        <taxon>Gunneridae</taxon>
        <taxon>Pentapetalae</taxon>
        <taxon>rosids</taxon>
        <taxon>malvids</taxon>
        <taxon>Brassicales</taxon>
        <taxon>Brassicaceae</taxon>
        <taxon>Brassiceae</taxon>
        <taxon>Brassica</taxon>
    </lineage>
</organism>
<comment type="caution">
    <text evidence="3">The sequence shown here is derived from an EMBL/GenBank/DDBJ whole genome shotgun (WGS) entry which is preliminary data.</text>
</comment>
<dbReference type="Proteomes" id="UP000824890">
    <property type="component" value="Unassembled WGS sequence"/>
</dbReference>
<keyword evidence="4" id="KW-1185">Reference proteome</keyword>
<evidence type="ECO:0000313" key="4">
    <source>
        <dbReference type="Proteomes" id="UP000824890"/>
    </source>
</evidence>
<feature type="non-terminal residue" evidence="3">
    <location>
        <position position="1"/>
    </location>
</feature>
<dbReference type="EMBL" id="JAGKQM010000001">
    <property type="protein sequence ID" value="KAH0941791.1"/>
    <property type="molecule type" value="Genomic_DNA"/>
</dbReference>
<feature type="region of interest" description="Disordered" evidence="1">
    <location>
        <begin position="111"/>
        <end position="138"/>
    </location>
</feature>
<dbReference type="InterPro" id="IPR039292">
    <property type="entry name" value="SICKLE"/>
</dbReference>
<feature type="region of interest" description="Disordered" evidence="1">
    <location>
        <begin position="60"/>
        <end position="93"/>
    </location>
</feature>
<reference evidence="3 4" key="1">
    <citation type="submission" date="2021-05" db="EMBL/GenBank/DDBJ databases">
        <title>Genome Assembly of Synthetic Allotetraploid Brassica napus Reveals Homoeologous Exchanges between Subgenomes.</title>
        <authorList>
            <person name="Davis J.T."/>
        </authorList>
    </citation>
    <scope>NUCLEOTIDE SEQUENCE [LARGE SCALE GENOMIC DNA]</scope>
    <source>
        <strain evidence="4">cv. Da-Ae</strain>
        <tissue evidence="3">Seedling</tissue>
    </source>
</reference>
<protein>
    <recommendedName>
        <fullName evidence="5">Protein ECERIFERUM 2</fullName>
    </recommendedName>
</protein>
<evidence type="ECO:0000313" key="3">
    <source>
        <dbReference type="EMBL" id="KAH0941791.1"/>
    </source>
</evidence>
<keyword evidence="2" id="KW-0732">Signal</keyword>
<feature type="compositionally biased region" description="Polar residues" evidence="1">
    <location>
        <begin position="244"/>
        <end position="255"/>
    </location>
</feature>
<feature type="chain" id="PRO_5045161683" description="Protein ECERIFERUM 2" evidence="2">
    <location>
        <begin position="21"/>
        <end position="798"/>
    </location>
</feature>
<evidence type="ECO:0000256" key="2">
    <source>
        <dbReference type="SAM" id="SignalP"/>
    </source>
</evidence>
<evidence type="ECO:0000256" key="1">
    <source>
        <dbReference type="SAM" id="MobiDB-lite"/>
    </source>
</evidence>
<feature type="region of interest" description="Disordered" evidence="1">
    <location>
        <begin position="244"/>
        <end position="278"/>
    </location>
</feature>
<proteinExistence type="predicted"/>
<dbReference type="Pfam" id="PF02458">
    <property type="entry name" value="Transferase"/>
    <property type="match status" value="1"/>
</dbReference>
<name>A0ABQ8EJE4_BRANA</name>
<dbReference type="PANTHER" id="PTHR36054">
    <property type="entry name" value="PROTEIN SICKLE"/>
    <property type="match status" value="1"/>
</dbReference>
<feature type="compositionally biased region" description="Polar residues" evidence="1">
    <location>
        <begin position="116"/>
        <end position="128"/>
    </location>
</feature>
<feature type="signal peptide" evidence="2">
    <location>
        <begin position="1"/>
        <end position="20"/>
    </location>
</feature>
<dbReference type="InterPro" id="IPR023213">
    <property type="entry name" value="CAT-like_dom_sf"/>
</dbReference>
<accession>A0ABQ8EJE4</accession>
<gene>
    <name evidence="3" type="ORF">HID58_001428</name>
</gene>